<organism evidence="10 11">
    <name type="scientific">Parvularcula dongshanensis</name>
    <dbReference type="NCBI Taxonomy" id="1173995"/>
    <lineage>
        <taxon>Bacteria</taxon>
        <taxon>Pseudomonadati</taxon>
        <taxon>Pseudomonadota</taxon>
        <taxon>Alphaproteobacteria</taxon>
        <taxon>Parvularculales</taxon>
        <taxon>Parvularculaceae</taxon>
        <taxon>Parvularcula</taxon>
    </lineage>
</organism>
<comment type="pathway">
    <text evidence="1">Amino-acid biosynthesis; L-asparagine biosynthesis; L-asparagine from L-aspartate (L-Gln route): step 1/1.</text>
</comment>
<evidence type="ECO:0000256" key="5">
    <source>
        <dbReference type="ARBA" id="ARBA00022840"/>
    </source>
</evidence>
<name>A0A840HYU3_9PROT</name>
<evidence type="ECO:0000256" key="1">
    <source>
        <dbReference type="ARBA" id="ARBA00005187"/>
    </source>
</evidence>
<dbReference type="Gene3D" id="3.60.20.10">
    <property type="entry name" value="Glutamine Phosphoribosylpyrophosphate, subunit 1, domain 1"/>
    <property type="match status" value="1"/>
</dbReference>
<dbReference type="Proteomes" id="UP000563524">
    <property type="component" value="Unassembled WGS sequence"/>
</dbReference>
<dbReference type="PANTHER" id="PTHR43284:SF1">
    <property type="entry name" value="ASPARAGINE SYNTHETASE"/>
    <property type="match status" value="1"/>
</dbReference>
<dbReference type="PROSITE" id="PS51278">
    <property type="entry name" value="GATASE_TYPE_2"/>
    <property type="match status" value="1"/>
</dbReference>
<evidence type="ECO:0000256" key="3">
    <source>
        <dbReference type="ARBA" id="ARBA00012737"/>
    </source>
</evidence>
<keyword evidence="10" id="KW-0436">Ligase</keyword>
<dbReference type="InterPro" id="IPR051786">
    <property type="entry name" value="ASN_synthetase/amidase"/>
</dbReference>
<accession>A0A840HYU3</accession>
<dbReference type="NCBIfam" id="TIGR01536">
    <property type="entry name" value="asn_synth_AEB"/>
    <property type="match status" value="1"/>
</dbReference>
<reference evidence="10 11" key="1">
    <citation type="submission" date="2020-08" db="EMBL/GenBank/DDBJ databases">
        <title>Genomic Encyclopedia of Type Strains, Phase IV (KMG-IV): sequencing the most valuable type-strain genomes for metagenomic binning, comparative biology and taxonomic classification.</title>
        <authorList>
            <person name="Goeker M."/>
        </authorList>
    </citation>
    <scope>NUCLEOTIDE SEQUENCE [LARGE SCALE GENOMIC DNA]</scope>
    <source>
        <strain evidence="10 11">DSM 102850</strain>
    </source>
</reference>
<keyword evidence="4 8" id="KW-0547">Nucleotide-binding</keyword>
<dbReference type="InterPro" id="IPR029055">
    <property type="entry name" value="Ntn_hydrolases_N"/>
</dbReference>
<evidence type="ECO:0000256" key="8">
    <source>
        <dbReference type="PIRSR" id="PIRSR001589-2"/>
    </source>
</evidence>
<dbReference type="GO" id="GO:0004066">
    <property type="term" value="F:asparagine synthase (glutamine-hydrolyzing) activity"/>
    <property type="evidence" value="ECO:0007669"/>
    <property type="project" value="UniProtKB-EC"/>
</dbReference>
<sequence length="591" mass="62611">MTDALAHRGPAGQGRHLAPGLALGHRRLAVTAPGPGGEQPFTSGGGRTTIAFDGQIYNHAELRAELARAGRTLRTRCDTEVLAELVDLRGPDALPALIGMFAFAAYNPREDSLLLVRDRFGEKPLYYAETRDGLLLFASELGALLATGLIAALIDGEAVADYLAYGYVPDPGTIYSTVRRLPAGHALTARRGQPLAAPRRWFKLDQREAAIDPDHAAHTLLERLDRAVARQRVADVPVGVLLSGDATGAAIASSMALNGARATVCALGTGATGGEREAAAQAAALYGADYHTDNSELDVESVLPEVARLFGEPFADSSAVPAYLACRLARRHVAVVLSGSGADVMFAGYDRYGQAQAEGRLRGGMPSALARPFFGGLGSILGPLTPGAVLRGAAEPAAAAYARSVFLVPPRRARALLAPGLREVDPSRHIARVFEEAGTDEPLLRAQAADIATWLPGRTLMKADRLSAAHGLERRSPFLDPELATFAASLPRTLRWQESGKVLLRTALADRMTEAQLDAPRPRAVTSALARFGAGGGHLADALLARTSWRDSGFFDEAAVARCAKAHKRGRADYGQALWSMVMFDAFLEAA</sequence>
<proteinExistence type="inferred from homology"/>
<keyword evidence="5 8" id="KW-0067">ATP-binding</keyword>
<dbReference type="InterPro" id="IPR006426">
    <property type="entry name" value="Asn_synth_AEB"/>
</dbReference>
<comment type="similarity">
    <text evidence="2">Belongs to the asparagine synthetase family.</text>
</comment>
<dbReference type="EC" id="6.3.5.4" evidence="3"/>
<dbReference type="AlphaFoldDB" id="A0A840HYU3"/>
<comment type="caution">
    <text evidence="10">The sequence shown here is derived from an EMBL/GenBank/DDBJ whole genome shotgun (WGS) entry which is preliminary data.</text>
</comment>
<dbReference type="PIRSF" id="PIRSF001589">
    <property type="entry name" value="Asn_synthetase_glu-h"/>
    <property type="match status" value="1"/>
</dbReference>
<feature type="binding site" evidence="8">
    <location>
        <begin position="338"/>
        <end position="339"/>
    </location>
    <ligand>
        <name>ATP</name>
        <dbReference type="ChEBI" id="CHEBI:30616"/>
    </ligand>
</feature>
<evidence type="ECO:0000256" key="6">
    <source>
        <dbReference type="ARBA" id="ARBA00022962"/>
    </source>
</evidence>
<dbReference type="InterPro" id="IPR017932">
    <property type="entry name" value="GATase_2_dom"/>
</dbReference>
<comment type="catalytic activity">
    <reaction evidence="7">
        <text>L-aspartate + L-glutamine + ATP + H2O = L-asparagine + L-glutamate + AMP + diphosphate + H(+)</text>
        <dbReference type="Rhea" id="RHEA:12228"/>
        <dbReference type="ChEBI" id="CHEBI:15377"/>
        <dbReference type="ChEBI" id="CHEBI:15378"/>
        <dbReference type="ChEBI" id="CHEBI:29985"/>
        <dbReference type="ChEBI" id="CHEBI:29991"/>
        <dbReference type="ChEBI" id="CHEBI:30616"/>
        <dbReference type="ChEBI" id="CHEBI:33019"/>
        <dbReference type="ChEBI" id="CHEBI:58048"/>
        <dbReference type="ChEBI" id="CHEBI:58359"/>
        <dbReference type="ChEBI" id="CHEBI:456215"/>
        <dbReference type="EC" id="6.3.5.4"/>
    </reaction>
</comment>
<dbReference type="InterPro" id="IPR014729">
    <property type="entry name" value="Rossmann-like_a/b/a_fold"/>
</dbReference>
<dbReference type="CDD" id="cd00712">
    <property type="entry name" value="AsnB"/>
    <property type="match status" value="1"/>
</dbReference>
<gene>
    <name evidence="10" type="ORF">GGQ59_000107</name>
</gene>
<feature type="binding site" evidence="8">
    <location>
        <position position="78"/>
    </location>
    <ligand>
        <name>L-glutamine</name>
        <dbReference type="ChEBI" id="CHEBI:58359"/>
    </ligand>
</feature>
<dbReference type="Pfam" id="PF00733">
    <property type="entry name" value="Asn_synthase"/>
    <property type="match status" value="1"/>
</dbReference>
<dbReference type="SUPFAM" id="SSF56235">
    <property type="entry name" value="N-terminal nucleophile aminohydrolases (Ntn hydrolases)"/>
    <property type="match status" value="1"/>
</dbReference>
<evidence type="ECO:0000259" key="9">
    <source>
        <dbReference type="PROSITE" id="PS51278"/>
    </source>
</evidence>
<protein>
    <recommendedName>
        <fullName evidence="3">asparagine synthase (glutamine-hydrolyzing)</fullName>
        <ecNumber evidence="3">6.3.5.4</ecNumber>
    </recommendedName>
</protein>
<keyword evidence="11" id="KW-1185">Reference proteome</keyword>
<dbReference type="GO" id="GO:0006529">
    <property type="term" value="P:asparagine biosynthetic process"/>
    <property type="evidence" value="ECO:0007669"/>
    <property type="project" value="InterPro"/>
</dbReference>
<dbReference type="GO" id="GO:0005524">
    <property type="term" value="F:ATP binding"/>
    <property type="evidence" value="ECO:0007669"/>
    <property type="project" value="UniProtKB-KW"/>
</dbReference>
<dbReference type="InterPro" id="IPR001962">
    <property type="entry name" value="Asn_synthase"/>
</dbReference>
<dbReference type="CDD" id="cd01991">
    <property type="entry name" value="Asn_synthase_B_C"/>
    <property type="match status" value="1"/>
</dbReference>
<feature type="binding site" evidence="8">
    <location>
        <position position="241"/>
    </location>
    <ligand>
        <name>ATP</name>
        <dbReference type="ChEBI" id="CHEBI:30616"/>
    </ligand>
</feature>
<dbReference type="SUPFAM" id="SSF52402">
    <property type="entry name" value="Adenine nucleotide alpha hydrolases-like"/>
    <property type="match status" value="1"/>
</dbReference>
<dbReference type="Pfam" id="PF13537">
    <property type="entry name" value="GATase_7"/>
    <property type="match status" value="1"/>
</dbReference>
<evidence type="ECO:0000313" key="10">
    <source>
        <dbReference type="EMBL" id="MBB4657607.1"/>
    </source>
</evidence>
<evidence type="ECO:0000256" key="4">
    <source>
        <dbReference type="ARBA" id="ARBA00022741"/>
    </source>
</evidence>
<dbReference type="EMBL" id="JACHOB010000001">
    <property type="protein sequence ID" value="MBB4657607.1"/>
    <property type="molecule type" value="Genomic_DNA"/>
</dbReference>
<dbReference type="PANTHER" id="PTHR43284">
    <property type="entry name" value="ASPARAGINE SYNTHETASE (GLUTAMINE-HYDROLYZING)"/>
    <property type="match status" value="1"/>
</dbReference>
<feature type="domain" description="Glutamine amidotransferase type-2" evidence="9">
    <location>
        <begin position="1"/>
        <end position="192"/>
    </location>
</feature>
<keyword evidence="6" id="KW-0315">Glutamine amidotransferase</keyword>
<dbReference type="Gene3D" id="3.40.50.620">
    <property type="entry name" value="HUPs"/>
    <property type="match status" value="1"/>
</dbReference>
<evidence type="ECO:0000313" key="11">
    <source>
        <dbReference type="Proteomes" id="UP000563524"/>
    </source>
</evidence>
<dbReference type="GO" id="GO:0005829">
    <property type="term" value="C:cytosol"/>
    <property type="evidence" value="ECO:0007669"/>
    <property type="project" value="TreeGrafter"/>
</dbReference>
<evidence type="ECO:0000256" key="2">
    <source>
        <dbReference type="ARBA" id="ARBA00005752"/>
    </source>
</evidence>
<evidence type="ECO:0000256" key="7">
    <source>
        <dbReference type="ARBA" id="ARBA00048741"/>
    </source>
</evidence>
<dbReference type="InterPro" id="IPR033738">
    <property type="entry name" value="AsnB_N"/>
</dbReference>